<evidence type="ECO:0000256" key="1">
    <source>
        <dbReference type="SAM" id="MobiDB-lite"/>
    </source>
</evidence>
<evidence type="ECO:0000313" key="2">
    <source>
        <dbReference type="EMBL" id="JAD36251.1"/>
    </source>
</evidence>
<feature type="compositionally biased region" description="Polar residues" evidence="1">
    <location>
        <begin position="13"/>
        <end position="23"/>
    </location>
</feature>
<sequence length="23" mass="2551">MSSTETMWRASPYPSQRVNHGGA</sequence>
<reference evidence="2" key="1">
    <citation type="submission" date="2014-09" db="EMBL/GenBank/DDBJ databases">
        <authorList>
            <person name="Magalhaes I.L.F."/>
            <person name="Oliveira U."/>
            <person name="Santos F.R."/>
            <person name="Vidigal T.H.D.A."/>
            <person name="Brescovit A.D."/>
            <person name="Santos A.J."/>
        </authorList>
    </citation>
    <scope>NUCLEOTIDE SEQUENCE</scope>
    <source>
        <tissue evidence="2">Shoot tissue taken approximately 20 cm above the soil surface</tissue>
    </source>
</reference>
<reference evidence="2" key="2">
    <citation type="journal article" date="2015" name="Data Brief">
        <title>Shoot transcriptome of the giant reed, Arundo donax.</title>
        <authorList>
            <person name="Barrero R.A."/>
            <person name="Guerrero F.D."/>
            <person name="Moolhuijzen P."/>
            <person name="Goolsby J.A."/>
            <person name="Tidwell J."/>
            <person name="Bellgard S.E."/>
            <person name="Bellgard M.I."/>
        </authorList>
    </citation>
    <scope>NUCLEOTIDE SEQUENCE</scope>
    <source>
        <tissue evidence="2">Shoot tissue taken approximately 20 cm above the soil surface</tissue>
    </source>
</reference>
<accession>A0A0A8ZBQ6</accession>
<protein>
    <submittedName>
        <fullName evidence="2">Uncharacterized protein</fullName>
    </submittedName>
</protein>
<feature type="region of interest" description="Disordered" evidence="1">
    <location>
        <begin position="1"/>
        <end position="23"/>
    </location>
</feature>
<dbReference type="EMBL" id="GBRH01261644">
    <property type="protein sequence ID" value="JAD36251.1"/>
    <property type="molecule type" value="Transcribed_RNA"/>
</dbReference>
<name>A0A0A8ZBQ6_ARUDO</name>
<proteinExistence type="predicted"/>
<dbReference type="AlphaFoldDB" id="A0A0A8ZBQ6"/>
<organism evidence="2">
    <name type="scientific">Arundo donax</name>
    <name type="common">Giant reed</name>
    <name type="synonym">Donax arundinaceus</name>
    <dbReference type="NCBI Taxonomy" id="35708"/>
    <lineage>
        <taxon>Eukaryota</taxon>
        <taxon>Viridiplantae</taxon>
        <taxon>Streptophyta</taxon>
        <taxon>Embryophyta</taxon>
        <taxon>Tracheophyta</taxon>
        <taxon>Spermatophyta</taxon>
        <taxon>Magnoliopsida</taxon>
        <taxon>Liliopsida</taxon>
        <taxon>Poales</taxon>
        <taxon>Poaceae</taxon>
        <taxon>PACMAD clade</taxon>
        <taxon>Arundinoideae</taxon>
        <taxon>Arundineae</taxon>
        <taxon>Arundo</taxon>
    </lineage>
</organism>